<protein>
    <submittedName>
        <fullName evidence="1">Uncharacterized protein</fullName>
    </submittedName>
</protein>
<name>A0A2I7N7D5_9NEIS</name>
<dbReference type="AlphaFoldDB" id="A0A2I7N7D5"/>
<dbReference type="Proteomes" id="UP000236655">
    <property type="component" value="Chromosome"/>
</dbReference>
<dbReference type="InterPro" id="IPR023614">
    <property type="entry name" value="Porin_dom_sf"/>
</dbReference>
<gene>
    <name evidence="1" type="ORF">CUN60_08545</name>
</gene>
<evidence type="ECO:0000313" key="1">
    <source>
        <dbReference type="EMBL" id="AUR52342.1"/>
    </source>
</evidence>
<proteinExistence type="predicted"/>
<organism evidence="1 2">
    <name type="scientific">Aquella oligotrophica</name>
    <dbReference type="NCBI Taxonomy" id="2067065"/>
    <lineage>
        <taxon>Bacteria</taxon>
        <taxon>Pseudomonadati</taxon>
        <taxon>Pseudomonadota</taxon>
        <taxon>Betaproteobacteria</taxon>
        <taxon>Neisseriales</taxon>
        <taxon>Neisseriaceae</taxon>
        <taxon>Aquella</taxon>
    </lineage>
</organism>
<reference evidence="2" key="1">
    <citation type="submission" date="2017-11" db="EMBL/GenBank/DDBJ databases">
        <authorList>
            <person name="Chan K.G."/>
            <person name="Lee L.S."/>
        </authorList>
    </citation>
    <scope>NUCLEOTIDE SEQUENCE [LARGE SCALE GENOMIC DNA]</scope>
    <source>
        <strain evidence="2">DSM 100970</strain>
    </source>
</reference>
<dbReference type="KEGG" id="nba:CUN60_08545"/>
<evidence type="ECO:0000313" key="2">
    <source>
        <dbReference type="Proteomes" id="UP000236655"/>
    </source>
</evidence>
<dbReference type="RefSeq" id="WP_102951635.1">
    <property type="nucleotide sequence ID" value="NZ_CP024847.1"/>
</dbReference>
<keyword evidence="2" id="KW-1185">Reference proteome</keyword>
<dbReference type="Gene3D" id="2.40.160.10">
    <property type="entry name" value="Porin"/>
    <property type="match status" value="1"/>
</dbReference>
<dbReference type="EMBL" id="CP024847">
    <property type="protein sequence ID" value="AUR52342.1"/>
    <property type="molecule type" value="Genomic_DNA"/>
</dbReference>
<accession>A0A2I7N7D5</accession>
<sequence>MNQTGQPNTFGTTSVFTLSQAYIDYQYSNKLEITGGAILLTTPWVNSFGSNPGATYAMGNNPYQGVIASIQALPSLLLTGFYAWNYMQYPNNWFNQQTYYNTMGGPLAGIGSSPTNGPAGLGMIWNPVDSYSGQLWFYNFDNYAQMVYFDNSYHIGLSSLFSIDISGQGFMQSSSASGLTNQVSLPGETSPAGVVASNGVGGKFALNIGNNTTSISYNNIFGSSGSYLNGGMVTPYTYGMEIDPLYTTPALTSLAELGSGFAYTLRNSTTFMDNSLKFNLSFSQFFVNQVYSSQPNLVTEYDAALLYRIPHTNMNVWTRMVYQDQGEAYGGALWQPRVIFNWTY</sequence>